<reference evidence="1" key="1">
    <citation type="submission" date="2020-08" db="EMBL/GenBank/DDBJ databases">
        <title>Multicomponent nature underlies the extraordinary mechanical properties of spider dragline silk.</title>
        <authorList>
            <person name="Kono N."/>
            <person name="Nakamura H."/>
            <person name="Mori M."/>
            <person name="Yoshida Y."/>
            <person name="Ohtoshi R."/>
            <person name="Malay A.D."/>
            <person name="Moran D.A.P."/>
            <person name="Tomita M."/>
            <person name="Numata K."/>
            <person name="Arakawa K."/>
        </authorList>
    </citation>
    <scope>NUCLEOTIDE SEQUENCE</scope>
</reference>
<protein>
    <submittedName>
        <fullName evidence="1">Uncharacterized protein</fullName>
    </submittedName>
</protein>
<keyword evidence="2" id="KW-1185">Reference proteome</keyword>
<organism evidence="1 2">
    <name type="scientific">Trichonephila inaurata madagascariensis</name>
    <dbReference type="NCBI Taxonomy" id="2747483"/>
    <lineage>
        <taxon>Eukaryota</taxon>
        <taxon>Metazoa</taxon>
        <taxon>Ecdysozoa</taxon>
        <taxon>Arthropoda</taxon>
        <taxon>Chelicerata</taxon>
        <taxon>Arachnida</taxon>
        <taxon>Araneae</taxon>
        <taxon>Araneomorphae</taxon>
        <taxon>Entelegynae</taxon>
        <taxon>Araneoidea</taxon>
        <taxon>Nephilidae</taxon>
        <taxon>Trichonephila</taxon>
        <taxon>Trichonephila inaurata</taxon>
    </lineage>
</organism>
<dbReference type="Proteomes" id="UP000886998">
    <property type="component" value="Unassembled WGS sequence"/>
</dbReference>
<name>A0A8X6I7I4_9ARAC</name>
<evidence type="ECO:0000313" key="1">
    <source>
        <dbReference type="EMBL" id="GFS34302.1"/>
    </source>
</evidence>
<gene>
    <name evidence="1" type="ORF">TNIN_1851</name>
</gene>
<comment type="caution">
    <text evidence="1">The sequence shown here is derived from an EMBL/GenBank/DDBJ whole genome shotgun (WGS) entry which is preliminary data.</text>
</comment>
<dbReference type="AlphaFoldDB" id="A0A8X6I7I4"/>
<sequence length="78" mass="9129">MAFLFTVKLEFEASCRRRKASRKPETQLQIFPEEDKNNLNYLEAMPLKLTSSERKAAQRVSKTYNLFSALHTKTLFTN</sequence>
<evidence type="ECO:0000313" key="2">
    <source>
        <dbReference type="Proteomes" id="UP000886998"/>
    </source>
</evidence>
<proteinExistence type="predicted"/>
<accession>A0A8X6I7I4</accession>
<dbReference type="EMBL" id="BMAV01024582">
    <property type="protein sequence ID" value="GFS34302.1"/>
    <property type="molecule type" value="Genomic_DNA"/>
</dbReference>